<keyword evidence="3" id="KW-0233">DNA recombination</keyword>
<reference evidence="5 6" key="1">
    <citation type="submission" date="2021-10" db="EMBL/GenBank/DDBJ databases">
        <title>Streptomyces gossypii sp. nov., isolated from soil collected from cotton field.</title>
        <authorList>
            <person name="Ge X."/>
            <person name="Chen X."/>
            <person name="Liu W."/>
        </authorList>
    </citation>
    <scope>NUCLEOTIDE SEQUENCE [LARGE SCALE GENOMIC DNA]</scope>
    <source>
        <strain evidence="5 6">N2-109</strain>
    </source>
</reference>
<gene>
    <name evidence="5" type="ORF">LHJ74_14395</name>
</gene>
<name>A0ABT2JT99_9ACTN</name>
<dbReference type="EMBL" id="JAJAGO010000006">
    <property type="protein sequence ID" value="MCT2591083.1"/>
    <property type="molecule type" value="Genomic_DNA"/>
</dbReference>
<feature type="domain" description="Tyr recombinase" evidence="4">
    <location>
        <begin position="199"/>
        <end position="400"/>
    </location>
</feature>
<dbReference type="CDD" id="cd01189">
    <property type="entry name" value="INT_ICEBs1_C_like"/>
    <property type="match status" value="1"/>
</dbReference>
<dbReference type="SUPFAM" id="SSF56349">
    <property type="entry name" value="DNA breaking-rejoining enzymes"/>
    <property type="match status" value="1"/>
</dbReference>
<dbReference type="Pfam" id="PF00589">
    <property type="entry name" value="Phage_integrase"/>
    <property type="match status" value="1"/>
</dbReference>
<organism evidence="5 6">
    <name type="scientific">Streptomyces gossypii</name>
    <dbReference type="NCBI Taxonomy" id="2883101"/>
    <lineage>
        <taxon>Bacteria</taxon>
        <taxon>Bacillati</taxon>
        <taxon>Actinomycetota</taxon>
        <taxon>Actinomycetes</taxon>
        <taxon>Kitasatosporales</taxon>
        <taxon>Streptomycetaceae</taxon>
        <taxon>Streptomyces</taxon>
    </lineage>
</organism>
<dbReference type="PANTHER" id="PTHR30349">
    <property type="entry name" value="PHAGE INTEGRASE-RELATED"/>
    <property type="match status" value="1"/>
</dbReference>
<proteinExistence type="inferred from homology"/>
<dbReference type="RefSeq" id="WP_260218408.1">
    <property type="nucleotide sequence ID" value="NZ_JAJAGO010000006.1"/>
</dbReference>
<evidence type="ECO:0000256" key="1">
    <source>
        <dbReference type="ARBA" id="ARBA00008857"/>
    </source>
</evidence>
<evidence type="ECO:0000256" key="2">
    <source>
        <dbReference type="ARBA" id="ARBA00023125"/>
    </source>
</evidence>
<comment type="similarity">
    <text evidence="1">Belongs to the 'phage' integrase family.</text>
</comment>
<dbReference type="InterPro" id="IPR010998">
    <property type="entry name" value="Integrase_recombinase_N"/>
</dbReference>
<evidence type="ECO:0000256" key="3">
    <source>
        <dbReference type="ARBA" id="ARBA00023172"/>
    </source>
</evidence>
<comment type="caution">
    <text evidence="5">The sequence shown here is derived from an EMBL/GenBank/DDBJ whole genome shotgun (WGS) entry which is preliminary data.</text>
</comment>
<accession>A0ABT2JT99</accession>
<dbReference type="PROSITE" id="PS51898">
    <property type="entry name" value="TYR_RECOMBINASE"/>
    <property type="match status" value="1"/>
</dbReference>
<dbReference type="InterPro" id="IPR013762">
    <property type="entry name" value="Integrase-like_cat_sf"/>
</dbReference>
<protein>
    <submittedName>
        <fullName evidence="5">Site-specific integrase</fullName>
    </submittedName>
</protein>
<dbReference type="InterPro" id="IPR002104">
    <property type="entry name" value="Integrase_catalytic"/>
</dbReference>
<keyword evidence="2" id="KW-0238">DNA-binding</keyword>
<dbReference type="InterPro" id="IPR011010">
    <property type="entry name" value="DNA_brk_join_enz"/>
</dbReference>
<keyword evidence="6" id="KW-1185">Reference proteome</keyword>
<sequence>MASIVERPKKDGDSTFQVKWREAGEWETERFGDEDSAEQFKKLVEAHGGKWPHGWVRGKGFVEPDTDPDDMPLIDWARRYATRLTGVDKRTKDDYLREVEQHIALIVHTKRSGEVQAATIGNLTADDVQDWVRLEEDGARDEEDPKKWARRPASPKSIANRHGLLWCIVEAAINAEPQLRTKNCCTGTSLPRTDDEVAEEMVFLEREEYQRVATEITDPAARDLADWLVGTGMRWGEASALQVQDLKLTSGTPTATVSRAWKRSPKGSDRSFFLGPPKTRKARRVVALSPMQAATARRLVKGQRPEAYVFRTAQGKAWMHANFFSRKWKPAVTAAVEKGLPRRPRIHDLRHTHVAWLIAANIPLPAIQNRLGHESIQTTVDRYGHLVRSLDGEMTAAVEAAMSVPEQRAGLSVVRGG</sequence>
<dbReference type="Proteomes" id="UP001156389">
    <property type="component" value="Unassembled WGS sequence"/>
</dbReference>
<evidence type="ECO:0000313" key="5">
    <source>
        <dbReference type="EMBL" id="MCT2591083.1"/>
    </source>
</evidence>
<evidence type="ECO:0000313" key="6">
    <source>
        <dbReference type="Proteomes" id="UP001156389"/>
    </source>
</evidence>
<evidence type="ECO:0000259" key="4">
    <source>
        <dbReference type="PROSITE" id="PS51898"/>
    </source>
</evidence>
<dbReference type="PANTHER" id="PTHR30349:SF64">
    <property type="entry name" value="PROPHAGE INTEGRASE INTD-RELATED"/>
    <property type="match status" value="1"/>
</dbReference>
<dbReference type="Gene3D" id="1.10.150.130">
    <property type="match status" value="1"/>
</dbReference>
<dbReference type="InterPro" id="IPR050090">
    <property type="entry name" value="Tyrosine_recombinase_XerCD"/>
</dbReference>
<dbReference type="Gene3D" id="1.10.443.10">
    <property type="entry name" value="Intergrase catalytic core"/>
    <property type="match status" value="1"/>
</dbReference>